<evidence type="ECO:0000313" key="3">
    <source>
        <dbReference type="Proteomes" id="UP000217979"/>
    </source>
</evidence>
<keyword evidence="2" id="KW-0614">Plasmid</keyword>
<reference evidence="2 3" key="1">
    <citation type="submission" date="2017-09" db="EMBL/GenBank/DDBJ databases">
        <title>FDA dAtabase for Regulatory Grade micrObial Sequences (FDA-ARGOS): Supporting development and validation of Infectious Disease Dx tests.</title>
        <authorList>
            <person name="Minogue T."/>
            <person name="Wolcott M."/>
            <person name="Wasieloski L."/>
            <person name="Aguilar W."/>
            <person name="Moore D."/>
            <person name="Tallon L."/>
            <person name="Sadzewicz L."/>
            <person name="Ott S."/>
            <person name="Zhao X."/>
            <person name="Nagaraj S."/>
            <person name="Vavikolanu K."/>
            <person name="Aluvathingal J."/>
            <person name="Nadendla S."/>
            <person name="Sichtig H."/>
        </authorList>
    </citation>
    <scope>NUCLEOTIDE SEQUENCE [LARGE SCALE GENOMIC DNA]</scope>
    <source>
        <strain evidence="2 3">FDAARGOS_392</strain>
        <plasmid evidence="2 3">unnamed</plasmid>
    </source>
</reference>
<keyword evidence="1" id="KW-0472">Membrane</keyword>
<evidence type="ECO:0000313" key="2">
    <source>
        <dbReference type="EMBL" id="ATF95356.1"/>
    </source>
</evidence>
<protein>
    <submittedName>
        <fullName evidence="2">Uncharacterized protein</fullName>
    </submittedName>
</protein>
<sequence length="92" mass="9888">MVGMEGTTVPLALIAAVAGDAAVGWAQNSRQRPMTGRGLTGSWLAWWPAWVLWPLLTVPGLVAQLPEFMPEFQHPRLLGVTPNGFLLTLPVG</sequence>
<feature type="transmembrane region" description="Helical" evidence="1">
    <location>
        <begin position="50"/>
        <end position="68"/>
    </location>
</feature>
<accession>A0A291E600</accession>
<evidence type="ECO:0000256" key="1">
    <source>
        <dbReference type="SAM" id="Phobius"/>
    </source>
</evidence>
<dbReference type="Proteomes" id="UP000217979">
    <property type="component" value="Plasmid unnamed"/>
</dbReference>
<keyword evidence="1" id="KW-0812">Transmembrane</keyword>
<geneLocation type="plasmid" evidence="2 3">
    <name>unnamed</name>
</geneLocation>
<name>A0A291E600_9ENTR</name>
<keyword evidence="1" id="KW-1133">Transmembrane helix</keyword>
<dbReference type="EMBL" id="CP023526">
    <property type="protein sequence ID" value="ATF95356.1"/>
    <property type="molecule type" value="Genomic_DNA"/>
</dbReference>
<dbReference type="AlphaFoldDB" id="A0A291E600"/>
<gene>
    <name evidence="2" type="ORF">CO704_24970</name>
</gene>
<proteinExistence type="predicted"/>
<organism evidence="2 3">
    <name type="scientific">Cedecea neteri</name>
    <dbReference type="NCBI Taxonomy" id="158822"/>
    <lineage>
        <taxon>Bacteria</taxon>
        <taxon>Pseudomonadati</taxon>
        <taxon>Pseudomonadota</taxon>
        <taxon>Gammaproteobacteria</taxon>
        <taxon>Enterobacterales</taxon>
        <taxon>Enterobacteriaceae</taxon>
        <taxon>Cedecea</taxon>
    </lineage>
</organism>